<gene>
    <name evidence="5" type="ORF">GGR17_002510</name>
</gene>
<keyword evidence="6" id="KW-1185">Reference proteome</keyword>
<sequence length="569" mass="61883">MRVFSIRSFGLAACVALSLVVAAPVSAQNGLAGAYLAARHASYFSDYKAAAQYYTQALARDPSNPNLMESALLAFTGLGQVERAVPIARRMVQGGLNSQAAHLVLMADQLKRGAFDAVLEDAEAGRSIGPLVDNLISAWSHFGEGRMSEALAAFDAAAGQAGLAVFGLYHKALALAAVGDFEGAAELFSGDDGRALLVTRRSVLADVEILSQLERNPEAVTLIDDIFGLELDPGLSDLRDRLIAGETLPFTTIRNAQDGAAEVFFTVAGALNGEANDTFTLLYSRIAEYLRPDHVDAMLLTASLLEAQEQFDLATAAYLQVPNDDPAFYAAELGRAETLEESGRTEAAIEVLTQLSKSHSGVVLVHVSLGDMLSRLKRYGEAVVAYDQAAALFGEPEPSQWVVYYARGIALEREKRWPEAEADFRKALELQPDQPRVLNYLGYSYVEMGTNLDEALSMIERAVEGRPDDGYITDSLGWVLYRLGRYQEAVAPMERAAELLPIDPIVNDHLGDVLWAVGRRLEAEFQWKRALSFDPEETDAQRIRHKLDVGLDKVREEEGLAPISVANGD</sequence>
<evidence type="ECO:0000256" key="3">
    <source>
        <dbReference type="PROSITE-ProRule" id="PRU00339"/>
    </source>
</evidence>
<dbReference type="SUPFAM" id="SSF48452">
    <property type="entry name" value="TPR-like"/>
    <property type="match status" value="3"/>
</dbReference>
<keyword evidence="4" id="KW-0732">Signal</keyword>
<comment type="caution">
    <text evidence="5">The sequence shown here is derived from an EMBL/GenBank/DDBJ whole genome shotgun (WGS) entry which is preliminary data.</text>
</comment>
<feature type="chain" id="PRO_5032449292" evidence="4">
    <location>
        <begin position="28"/>
        <end position="569"/>
    </location>
</feature>
<protein>
    <submittedName>
        <fullName evidence="5">Tetratricopeptide (TPR) repeat protein</fullName>
    </submittedName>
</protein>
<evidence type="ECO:0000256" key="2">
    <source>
        <dbReference type="ARBA" id="ARBA00022803"/>
    </source>
</evidence>
<dbReference type="SMART" id="SM00028">
    <property type="entry name" value="TPR"/>
    <property type="match status" value="6"/>
</dbReference>
<proteinExistence type="predicted"/>
<dbReference type="PANTHER" id="PTHR44858">
    <property type="entry name" value="TETRATRICOPEPTIDE REPEAT PROTEIN 6"/>
    <property type="match status" value="1"/>
</dbReference>
<organism evidence="5 6">
    <name type="scientific">Actibacterium naphthalenivorans</name>
    <dbReference type="NCBI Taxonomy" id="1614693"/>
    <lineage>
        <taxon>Bacteria</taxon>
        <taxon>Pseudomonadati</taxon>
        <taxon>Pseudomonadota</taxon>
        <taxon>Alphaproteobacteria</taxon>
        <taxon>Rhodobacterales</taxon>
        <taxon>Roseobacteraceae</taxon>
        <taxon>Actibacterium</taxon>
    </lineage>
</organism>
<reference evidence="5" key="1">
    <citation type="submission" date="2020-08" db="EMBL/GenBank/DDBJ databases">
        <title>Genomic Encyclopedia of Type Strains, Phase IV (KMG-IV): sequencing the most valuable type-strain genomes for metagenomic binning, comparative biology and taxonomic classification.</title>
        <authorList>
            <person name="Goeker M."/>
        </authorList>
    </citation>
    <scope>NUCLEOTIDE SEQUENCE [LARGE SCALE GENOMIC DNA]</scope>
    <source>
        <strain evidence="5">DSM 105040</strain>
    </source>
</reference>
<feature type="repeat" description="TPR" evidence="3">
    <location>
        <begin position="401"/>
        <end position="434"/>
    </location>
</feature>
<evidence type="ECO:0000313" key="5">
    <source>
        <dbReference type="EMBL" id="MBB4022691.1"/>
    </source>
</evidence>
<dbReference type="Gene3D" id="1.25.40.10">
    <property type="entry name" value="Tetratricopeptide repeat domain"/>
    <property type="match status" value="2"/>
</dbReference>
<accession>A0A840C9N2</accession>
<evidence type="ECO:0000313" key="6">
    <source>
        <dbReference type="Proteomes" id="UP000585681"/>
    </source>
</evidence>
<dbReference type="InterPro" id="IPR013105">
    <property type="entry name" value="TPR_2"/>
</dbReference>
<dbReference type="InterPro" id="IPR011990">
    <property type="entry name" value="TPR-like_helical_dom_sf"/>
</dbReference>
<name>A0A840C9N2_9RHOB</name>
<evidence type="ECO:0000256" key="4">
    <source>
        <dbReference type="SAM" id="SignalP"/>
    </source>
</evidence>
<evidence type="ECO:0000256" key="1">
    <source>
        <dbReference type="ARBA" id="ARBA00022737"/>
    </source>
</evidence>
<dbReference type="Proteomes" id="UP000585681">
    <property type="component" value="Unassembled WGS sequence"/>
</dbReference>
<dbReference type="InterPro" id="IPR019734">
    <property type="entry name" value="TPR_rpt"/>
</dbReference>
<feature type="signal peptide" evidence="4">
    <location>
        <begin position="1"/>
        <end position="27"/>
    </location>
</feature>
<dbReference type="EMBL" id="JACIEQ010000003">
    <property type="protein sequence ID" value="MBB4022691.1"/>
    <property type="molecule type" value="Genomic_DNA"/>
</dbReference>
<dbReference type="Pfam" id="PF13432">
    <property type="entry name" value="TPR_16"/>
    <property type="match status" value="3"/>
</dbReference>
<dbReference type="PROSITE" id="PS50005">
    <property type="entry name" value="TPR"/>
    <property type="match status" value="1"/>
</dbReference>
<dbReference type="PANTHER" id="PTHR44858:SF1">
    <property type="entry name" value="UDP-N-ACETYLGLUCOSAMINE--PEPTIDE N-ACETYLGLUCOSAMINYLTRANSFERASE SPINDLY-RELATED"/>
    <property type="match status" value="1"/>
</dbReference>
<keyword evidence="1" id="KW-0677">Repeat</keyword>
<dbReference type="AlphaFoldDB" id="A0A840C9N2"/>
<keyword evidence="2 3" id="KW-0802">TPR repeat</keyword>
<dbReference type="InterPro" id="IPR050498">
    <property type="entry name" value="Ycf3"/>
</dbReference>
<dbReference type="Pfam" id="PF07719">
    <property type="entry name" value="TPR_2"/>
    <property type="match status" value="1"/>
</dbReference>